<dbReference type="Pfam" id="PF13439">
    <property type="entry name" value="Glyco_transf_4"/>
    <property type="match status" value="1"/>
</dbReference>
<dbReference type="Gene3D" id="3.40.50.2000">
    <property type="entry name" value="Glycogen Phosphorylase B"/>
    <property type="match status" value="2"/>
</dbReference>
<dbReference type="PANTHER" id="PTHR45947:SF3">
    <property type="entry name" value="SULFOQUINOVOSYL TRANSFERASE SQD2"/>
    <property type="match status" value="1"/>
</dbReference>
<feature type="domain" description="Glycosyltransferase subfamily 4-like N-terminal" evidence="1">
    <location>
        <begin position="18"/>
        <end position="157"/>
    </location>
</feature>
<proteinExistence type="predicted"/>
<organism evidence="2">
    <name type="scientific">mine drainage metagenome</name>
    <dbReference type="NCBI Taxonomy" id="410659"/>
    <lineage>
        <taxon>unclassified sequences</taxon>
        <taxon>metagenomes</taxon>
        <taxon>ecological metagenomes</taxon>
    </lineage>
</organism>
<gene>
    <name evidence="2" type="ORF">B2A_06822</name>
</gene>
<evidence type="ECO:0000313" key="2">
    <source>
        <dbReference type="EMBL" id="EQD51660.1"/>
    </source>
</evidence>
<dbReference type="InterPro" id="IPR028098">
    <property type="entry name" value="Glyco_trans_4-like_N"/>
</dbReference>
<dbReference type="CDD" id="cd03801">
    <property type="entry name" value="GT4_PimA-like"/>
    <property type="match status" value="1"/>
</dbReference>
<reference evidence="2" key="2">
    <citation type="journal article" date="2014" name="ISME J.">
        <title>Microbial stratification in low pH oxic and suboxic macroscopic growths along an acid mine drainage.</title>
        <authorList>
            <person name="Mendez-Garcia C."/>
            <person name="Mesa V."/>
            <person name="Sprenger R.R."/>
            <person name="Richter M."/>
            <person name="Diez M.S."/>
            <person name="Solano J."/>
            <person name="Bargiela R."/>
            <person name="Golyshina O.V."/>
            <person name="Manteca A."/>
            <person name="Ramos J.L."/>
            <person name="Gallego J.R."/>
            <person name="Llorente I."/>
            <person name="Martins Dos Santos V.A."/>
            <person name="Jensen O.N."/>
            <person name="Pelaez A.I."/>
            <person name="Sanchez J."/>
            <person name="Ferrer M."/>
        </authorList>
    </citation>
    <scope>NUCLEOTIDE SEQUENCE</scope>
</reference>
<reference evidence="2" key="1">
    <citation type="submission" date="2013-08" db="EMBL/GenBank/DDBJ databases">
        <authorList>
            <person name="Mendez C."/>
            <person name="Richter M."/>
            <person name="Ferrer M."/>
            <person name="Sanchez J."/>
        </authorList>
    </citation>
    <scope>NUCLEOTIDE SEQUENCE</scope>
</reference>
<dbReference type="EMBL" id="AUZZ01004859">
    <property type="protein sequence ID" value="EQD51660.1"/>
    <property type="molecule type" value="Genomic_DNA"/>
</dbReference>
<dbReference type="AlphaFoldDB" id="T1BBS9"/>
<sequence length="240" mass="26882">MRVVLVGGGVQPIPPTGYGGVERFLDDLRRALEADGVEVVVLNRVRHRRTRDEIPFALEVPRALRRERYDVVHAHTPVVANRLALGNIPFVYTSHSRHWYYRERLSHRWGYWLERRAVRRARVTVALTEPLARTMRGAVRAPSPLPIEVVPIGVDTEAFRPDWAARTGRRALGVGVVLPFKRWHLAAAALRGTGVTLRLAGPAPSAEYADRVRAAGEGVEILGEVDEASLRRLYAESDVL</sequence>
<keyword evidence="2" id="KW-0808">Transferase</keyword>
<dbReference type="InterPro" id="IPR050194">
    <property type="entry name" value="Glycosyltransferase_grp1"/>
</dbReference>
<feature type="non-terminal residue" evidence="2">
    <location>
        <position position="240"/>
    </location>
</feature>
<name>T1BBS9_9ZZZZ</name>
<dbReference type="PANTHER" id="PTHR45947">
    <property type="entry name" value="SULFOQUINOVOSYL TRANSFERASE SQD2"/>
    <property type="match status" value="1"/>
</dbReference>
<comment type="caution">
    <text evidence="2">The sequence shown here is derived from an EMBL/GenBank/DDBJ whole genome shotgun (WGS) entry which is preliminary data.</text>
</comment>
<dbReference type="SUPFAM" id="SSF53756">
    <property type="entry name" value="UDP-Glycosyltransferase/glycogen phosphorylase"/>
    <property type="match status" value="1"/>
</dbReference>
<evidence type="ECO:0000259" key="1">
    <source>
        <dbReference type="Pfam" id="PF13439"/>
    </source>
</evidence>
<dbReference type="GO" id="GO:0016758">
    <property type="term" value="F:hexosyltransferase activity"/>
    <property type="evidence" value="ECO:0007669"/>
    <property type="project" value="TreeGrafter"/>
</dbReference>
<protein>
    <submittedName>
        <fullName evidence="2">Glycosyl transferase, group 1 family protein</fullName>
    </submittedName>
</protein>
<accession>T1BBS9</accession>